<feature type="domain" description="MAM" evidence="3">
    <location>
        <begin position="787"/>
        <end position="955"/>
    </location>
</feature>
<dbReference type="InterPro" id="IPR023415">
    <property type="entry name" value="LDLR_class-A_CS"/>
</dbReference>
<dbReference type="InParanoid" id="F6TNQ8"/>
<dbReference type="InterPro" id="IPR000998">
    <property type="entry name" value="MAM_dom"/>
</dbReference>
<dbReference type="GeneTree" id="ENSGT00940000163883"/>
<feature type="domain" description="MAM" evidence="3">
    <location>
        <begin position="615"/>
        <end position="784"/>
    </location>
</feature>
<dbReference type="SUPFAM" id="SSF49899">
    <property type="entry name" value="Concanavalin A-like lectins/glucanases"/>
    <property type="match status" value="6"/>
</dbReference>
<feature type="domain" description="MAM" evidence="3">
    <location>
        <begin position="442"/>
        <end position="605"/>
    </location>
</feature>
<feature type="disulfide bond" evidence="2">
    <location>
        <begin position="426"/>
        <end position="441"/>
    </location>
</feature>
<dbReference type="PANTHER" id="PTHR23282">
    <property type="entry name" value="APICAL ENDOSOMAL GLYCOPROTEIN PRECURSOR"/>
    <property type="match status" value="1"/>
</dbReference>
<dbReference type="PRINTS" id="PR00261">
    <property type="entry name" value="LDLRECEPTOR"/>
</dbReference>
<proteinExistence type="predicted"/>
<dbReference type="Gene3D" id="4.10.400.10">
    <property type="entry name" value="Low-density Lipoprotein Receptor"/>
    <property type="match status" value="2"/>
</dbReference>
<evidence type="ECO:0000313" key="4">
    <source>
        <dbReference type="Ensembl" id="ENSCINP00000024995.2"/>
    </source>
</evidence>
<dbReference type="Pfam" id="PF00629">
    <property type="entry name" value="MAM"/>
    <property type="match status" value="6"/>
</dbReference>
<dbReference type="Ensembl" id="ENSCINT00000025241.2">
    <property type="protein sequence ID" value="ENSCINP00000024995.2"/>
    <property type="gene ID" value="ENSCING00000000241.3"/>
</dbReference>
<keyword evidence="5" id="KW-1185">Reference proteome</keyword>
<reference evidence="4" key="4">
    <citation type="submission" date="2025-09" db="UniProtKB">
        <authorList>
            <consortium name="Ensembl"/>
        </authorList>
    </citation>
    <scope>IDENTIFICATION</scope>
</reference>
<reference evidence="4" key="2">
    <citation type="journal article" date="2008" name="Genome Biol.">
        <title>Improved genome assembly and evidence-based global gene model set for the chordate Ciona intestinalis: new insight into intron and operon populations.</title>
        <authorList>
            <person name="Satou Y."/>
            <person name="Mineta K."/>
            <person name="Ogasawara M."/>
            <person name="Sasakura Y."/>
            <person name="Shoguchi E."/>
            <person name="Ueno K."/>
            <person name="Yamada L."/>
            <person name="Matsumoto J."/>
            <person name="Wasserscheid J."/>
            <person name="Dewar K."/>
            <person name="Wiley G.B."/>
            <person name="Macmil S.L."/>
            <person name="Roe B.A."/>
            <person name="Zeller R.W."/>
            <person name="Hastings K.E."/>
            <person name="Lemaire P."/>
            <person name="Lindquist E."/>
            <person name="Endo T."/>
            <person name="Hotta K."/>
            <person name="Inaba K."/>
        </authorList>
    </citation>
    <scope>NUCLEOTIDE SEQUENCE [LARGE SCALE GENOMIC DNA]</scope>
    <source>
        <strain evidence="4">wild type</strain>
    </source>
</reference>
<dbReference type="SMART" id="SM00137">
    <property type="entry name" value="MAM"/>
    <property type="match status" value="5"/>
</dbReference>
<name>F6TNQ8_CIOIN</name>
<dbReference type="Gene3D" id="2.60.120.200">
    <property type="match status" value="6"/>
</dbReference>
<reference evidence="4" key="3">
    <citation type="submission" date="2025-08" db="UniProtKB">
        <authorList>
            <consortium name="Ensembl"/>
        </authorList>
    </citation>
    <scope>IDENTIFICATION</scope>
</reference>
<dbReference type="PROSITE" id="PS01209">
    <property type="entry name" value="LDLRA_1"/>
    <property type="match status" value="2"/>
</dbReference>
<reference evidence="5" key="1">
    <citation type="journal article" date="2002" name="Science">
        <title>The draft genome of Ciona intestinalis: insights into chordate and vertebrate origins.</title>
        <authorList>
            <person name="Dehal P."/>
            <person name="Satou Y."/>
            <person name="Campbell R.K."/>
            <person name="Chapman J."/>
            <person name="Degnan B."/>
            <person name="De Tomaso A."/>
            <person name="Davidson B."/>
            <person name="Di Gregorio A."/>
            <person name="Gelpke M."/>
            <person name="Goodstein D.M."/>
            <person name="Harafuji N."/>
            <person name="Hastings K.E."/>
            <person name="Ho I."/>
            <person name="Hotta K."/>
            <person name="Huang W."/>
            <person name="Kawashima T."/>
            <person name="Lemaire P."/>
            <person name="Martinez D."/>
            <person name="Meinertzhagen I.A."/>
            <person name="Necula S."/>
            <person name="Nonaka M."/>
            <person name="Putnam N."/>
            <person name="Rash S."/>
            <person name="Saiga H."/>
            <person name="Satake M."/>
            <person name="Terry A."/>
            <person name="Yamada L."/>
            <person name="Wang H.G."/>
            <person name="Awazu S."/>
            <person name="Azumi K."/>
            <person name="Boore J."/>
            <person name="Branno M."/>
            <person name="Chin-Bow S."/>
            <person name="DeSantis R."/>
            <person name="Doyle S."/>
            <person name="Francino P."/>
            <person name="Keys D.N."/>
            <person name="Haga S."/>
            <person name="Hayashi H."/>
            <person name="Hino K."/>
            <person name="Imai K.S."/>
            <person name="Inaba K."/>
            <person name="Kano S."/>
            <person name="Kobayashi K."/>
            <person name="Kobayashi M."/>
            <person name="Lee B.I."/>
            <person name="Makabe K.W."/>
            <person name="Manohar C."/>
            <person name="Matassi G."/>
            <person name="Medina M."/>
            <person name="Mochizuki Y."/>
            <person name="Mount S."/>
            <person name="Morishita T."/>
            <person name="Miura S."/>
            <person name="Nakayama A."/>
            <person name="Nishizaka S."/>
            <person name="Nomoto H."/>
            <person name="Ohta F."/>
            <person name="Oishi K."/>
            <person name="Rigoutsos I."/>
            <person name="Sano M."/>
            <person name="Sasaki A."/>
            <person name="Sasakura Y."/>
            <person name="Shoguchi E."/>
            <person name="Shin-i T."/>
            <person name="Spagnuolo A."/>
            <person name="Stainier D."/>
            <person name="Suzuki M.M."/>
            <person name="Tassy O."/>
            <person name="Takatori N."/>
            <person name="Tokuoka M."/>
            <person name="Yagi K."/>
            <person name="Yoshizaki F."/>
            <person name="Wada S."/>
            <person name="Zhang C."/>
            <person name="Hyatt P.D."/>
            <person name="Larimer F."/>
            <person name="Detter C."/>
            <person name="Doggett N."/>
            <person name="Glavina T."/>
            <person name="Hawkins T."/>
            <person name="Richardson P."/>
            <person name="Lucas S."/>
            <person name="Kohara Y."/>
            <person name="Levine M."/>
            <person name="Satoh N."/>
            <person name="Rokhsar D.S."/>
        </authorList>
    </citation>
    <scope>NUCLEOTIDE SEQUENCE [LARGE SCALE GENOMIC DNA]</scope>
</reference>
<dbReference type="InterPro" id="IPR051560">
    <property type="entry name" value="MAM_domain-containing"/>
</dbReference>
<feature type="domain" description="MAM" evidence="3">
    <location>
        <begin position="237"/>
        <end position="388"/>
    </location>
</feature>
<evidence type="ECO:0000256" key="2">
    <source>
        <dbReference type="PROSITE-ProRule" id="PRU00124"/>
    </source>
</evidence>
<protein>
    <recommendedName>
        <fullName evidence="3">MAM domain-containing protein</fullName>
    </recommendedName>
</protein>
<dbReference type="GO" id="GO:0016020">
    <property type="term" value="C:membrane"/>
    <property type="evidence" value="ECO:0007669"/>
    <property type="project" value="InterPro"/>
</dbReference>
<feature type="disulfide bond" evidence="2">
    <location>
        <begin position="407"/>
        <end position="419"/>
    </location>
</feature>
<dbReference type="SUPFAM" id="SSF57424">
    <property type="entry name" value="LDL receptor-like module"/>
    <property type="match status" value="2"/>
</dbReference>
<dbReference type="STRING" id="7719.ENSCINP00000024995"/>
<dbReference type="PROSITE" id="PS50068">
    <property type="entry name" value="LDLRA_2"/>
    <property type="match status" value="2"/>
</dbReference>
<feature type="disulfide bond" evidence="2">
    <location>
        <begin position="218"/>
        <end position="233"/>
    </location>
</feature>
<dbReference type="InterPro" id="IPR036055">
    <property type="entry name" value="LDL_receptor-like_sf"/>
</dbReference>
<feature type="domain" description="MAM" evidence="3">
    <location>
        <begin position="957"/>
        <end position="1119"/>
    </location>
</feature>
<dbReference type="PANTHER" id="PTHR23282:SF148">
    <property type="entry name" value="MAM DOMAIN-CONTAINING PROTEIN"/>
    <property type="match status" value="1"/>
</dbReference>
<evidence type="ECO:0000256" key="1">
    <source>
        <dbReference type="ARBA" id="ARBA00023157"/>
    </source>
</evidence>
<dbReference type="PROSITE" id="PS50060">
    <property type="entry name" value="MAM_2"/>
    <property type="match status" value="6"/>
</dbReference>
<dbReference type="CDD" id="cd06263">
    <property type="entry name" value="MAM"/>
    <property type="match status" value="5"/>
</dbReference>
<dbReference type="OMA" id="ECNFEAN"/>
<evidence type="ECO:0000259" key="3">
    <source>
        <dbReference type="PROSITE" id="PS50060"/>
    </source>
</evidence>
<dbReference type="Proteomes" id="UP000008144">
    <property type="component" value="Chromosome 4"/>
</dbReference>
<dbReference type="SMART" id="SM00192">
    <property type="entry name" value="LDLa"/>
    <property type="match status" value="2"/>
</dbReference>
<dbReference type="HOGENOM" id="CLU_008233_0_0_1"/>
<dbReference type="EMBL" id="EAAA01001859">
    <property type="status" value="NOT_ANNOTATED_CDS"/>
    <property type="molecule type" value="Genomic_DNA"/>
</dbReference>
<dbReference type="AlphaFoldDB" id="F6TNQ8"/>
<dbReference type="Pfam" id="PF00057">
    <property type="entry name" value="Ldl_recept_a"/>
    <property type="match status" value="1"/>
</dbReference>
<evidence type="ECO:0000313" key="5">
    <source>
        <dbReference type="Proteomes" id="UP000008144"/>
    </source>
</evidence>
<feature type="disulfide bond" evidence="2">
    <location>
        <begin position="206"/>
        <end position="224"/>
    </location>
</feature>
<dbReference type="InterPro" id="IPR002172">
    <property type="entry name" value="LDrepeatLR_classA_rpt"/>
</dbReference>
<organism evidence="4 5">
    <name type="scientific">Ciona intestinalis</name>
    <name type="common">Transparent sea squirt</name>
    <name type="synonym">Ascidia intestinalis</name>
    <dbReference type="NCBI Taxonomy" id="7719"/>
    <lineage>
        <taxon>Eukaryota</taxon>
        <taxon>Metazoa</taxon>
        <taxon>Chordata</taxon>
        <taxon>Tunicata</taxon>
        <taxon>Ascidiacea</taxon>
        <taxon>Phlebobranchia</taxon>
        <taxon>Cionidae</taxon>
        <taxon>Ciona</taxon>
    </lineage>
</organism>
<dbReference type="CDD" id="cd00112">
    <property type="entry name" value="LDLa"/>
    <property type="match status" value="2"/>
</dbReference>
<feature type="disulfide bond" evidence="2">
    <location>
        <begin position="414"/>
        <end position="432"/>
    </location>
</feature>
<keyword evidence="1 2" id="KW-1015">Disulfide bond</keyword>
<dbReference type="PROSITE" id="PS00740">
    <property type="entry name" value="MAM_1"/>
    <property type="match status" value="1"/>
</dbReference>
<sequence length="1119" mass="125334">ESQCDFIYDCSDKSDEASCGACQFEDAANHQYTCGWMDKSAGQYQWVLVQANQAGDNGPGNDHDTQTGFGHFWAVEAYDGTQNVPARLESPIMRQASASCQIKIVYNNETRGATQYADAEVGELSLYVRQGSRETAVWKLLEEDFPYSWNYQAVNLGRIEGDFEIIFYAVRAFDIVGSIAIDDISFVNCGLDPVESGQCDTYYYRCDRGSCVPRWEVCDFTDNCGDRTDEKNCDDYTRCDFEDGDFCMFSNERRADFSNDLVAGETAPNRDHTTNSDTGRYITDAIYFPGDTARLVSPVFEPTTGEDQCFFVFYAHLTTQIEGGGLFVYYRTEKGGELKLLWQRIRFNLELNELFAQPWQLVIVAKVGGQDYGDITLDDLVFRYGCVVSDNQILPTGTTPVPTQSPCPGYQHMCQDRTCIDSNLWCDFKPDCLDGSDETMCGNCDFEDSWCGWSDWSSGHYKWNRENATIVVDPLGPNTDGSGNPNGFFMHVDATQSTFLASAELMSPPFGQTGLACTMTFMHYQGGTAHSGITMIQSCNGYCYNQMENPSGRMCKNVMKKHLLGQIRSDWDAGFHVKIVGMPCLRGFDCNDLAVDDVQFQYCQPGDIPPHYDQLDCDFDNGQCGWFNYQHDDFNWKRKPGTDDILNTGPSYDHTQGKGGSGEYMFIDAGSRLQPDLAAVLTTMNQTAMPGNGKCITFWYHMYGPSIGTLNLEIKKWGKSDTGYDEWNVIWSQTGTQGNMWKQAQVHDWSTYFNWQLRFVAFRGGYDGDIAIDDVVILNGDCPEPQTECNFEANKCNWKDGDGDYTWWVEKAEGAGDYRPSVDHTSRSSSGSYLYNGAYAHTTPDNQGSKCQLVTHVFPQSEADCLEFWYYMYGKTDENNPGTLNIYKRLDDLFIDKLVWSLSGNQGDLWEYASVTITSSDTPYSVIMEAIIADVSDPYSIAVDDVKLTQGSCAPKGNCNFETGLCGWHNTYGEGDDFDWIWSSGATPSSYTGPTADHTTGTDEGHYIYVESTSLNLGGENARLTSEKLSPTVGTCLQFWYHMSGRSTGELNVLIQTEYGFSTLWGLSGNQGDQWKKKRLDIKIEVPYRIVFEVIKSTVADASDIALDDINLDIGANCQ</sequence>
<accession>F6TNQ8</accession>
<feature type="disulfide bond" evidence="2">
    <location>
        <begin position="199"/>
        <end position="211"/>
    </location>
</feature>
<dbReference type="InterPro" id="IPR013320">
    <property type="entry name" value="ConA-like_dom_sf"/>
</dbReference>
<feature type="domain" description="MAM" evidence="3">
    <location>
        <begin position="20"/>
        <end position="191"/>
    </location>
</feature>